<evidence type="ECO:0000256" key="4">
    <source>
        <dbReference type="ARBA" id="ARBA00022491"/>
    </source>
</evidence>
<dbReference type="PANTHER" id="PTHR48249:SF3">
    <property type="entry name" value="MEDIATOR OF RNA POLYMERASE II TRANSCRIPTION SUBUNIT 13"/>
    <property type="match status" value="1"/>
</dbReference>
<dbReference type="EMBL" id="CP144699">
    <property type="protein sequence ID" value="WVZ20133.1"/>
    <property type="molecule type" value="Genomic_DNA"/>
</dbReference>
<dbReference type="Proteomes" id="UP001374535">
    <property type="component" value="Chromosome 2"/>
</dbReference>
<gene>
    <name evidence="9" type="ORF">V8G54_007455</name>
</gene>
<comment type="subcellular location">
    <subcellularLocation>
        <location evidence="1">Nucleus</location>
    </subcellularLocation>
</comment>
<keyword evidence="5" id="KW-0805">Transcription regulation</keyword>
<proteinExistence type="inferred from homology"/>
<feature type="region of interest" description="Disordered" evidence="8">
    <location>
        <begin position="1"/>
        <end position="45"/>
    </location>
</feature>
<evidence type="ECO:0000256" key="3">
    <source>
        <dbReference type="ARBA" id="ARBA00019618"/>
    </source>
</evidence>
<evidence type="ECO:0000313" key="9">
    <source>
        <dbReference type="EMBL" id="WVZ20133.1"/>
    </source>
</evidence>
<keyword evidence="10" id="KW-1185">Reference proteome</keyword>
<feature type="compositionally biased region" description="Low complexity" evidence="8">
    <location>
        <begin position="1"/>
        <end position="17"/>
    </location>
</feature>
<reference evidence="9 10" key="1">
    <citation type="journal article" date="2023" name="Life. Sci Alliance">
        <title>Evolutionary insights into 3D genome organization and epigenetic landscape of Vigna mungo.</title>
        <authorList>
            <person name="Junaid A."/>
            <person name="Singh B."/>
            <person name="Bhatia S."/>
        </authorList>
    </citation>
    <scope>NUCLEOTIDE SEQUENCE [LARGE SCALE GENOMIC DNA]</scope>
    <source>
        <strain evidence="9">Urdbean</strain>
    </source>
</reference>
<feature type="compositionally biased region" description="Basic and acidic residues" evidence="8">
    <location>
        <begin position="23"/>
        <end position="35"/>
    </location>
</feature>
<keyword evidence="6" id="KW-0804">Transcription</keyword>
<keyword evidence="4" id="KW-0678">Repressor</keyword>
<evidence type="ECO:0000256" key="5">
    <source>
        <dbReference type="ARBA" id="ARBA00023015"/>
    </source>
</evidence>
<evidence type="ECO:0000313" key="10">
    <source>
        <dbReference type="Proteomes" id="UP001374535"/>
    </source>
</evidence>
<dbReference type="PANTHER" id="PTHR48249">
    <property type="entry name" value="MEDIATOR OF RNA POLYMERASE II TRANSCRIPTION SUBUNIT 13"/>
    <property type="match status" value="1"/>
</dbReference>
<keyword evidence="7" id="KW-0539">Nucleus</keyword>
<evidence type="ECO:0000256" key="1">
    <source>
        <dbReference type="ARBA" id="ARBA00004123"/>
    </source>
</evidence>
<dbReference type="GO" id="GO:0045944">
    <property type="term" value="P:positive regulation of transcription by RNA polymerase II"/>
    <property type="evidence" value="ECO:0007669"/>
    <property type="project" value="TreeGrafter"/>
</dbReference>
<dbReference type="AlphaFoldDB" id="A0AAQ3S8A5"/>
<name>A0AAQ3S8A5_VIGMU</name>
<accession>A0AAQ3S8A5</accession>
<evidence type="ECO:0000256" key="7">
    <source>
        <dbReference type="ARBA" id="ARBA00023242"/>
    </source>
</evidence>
<organism evidence="9 10">
    <name type="scientific">Vigna mungo</name>
    <name type="common">Black gram</name>
    <name type="synonym">Phaseolus mungo</name>
    <dbReference type="NCBI Taxonomy" id="3915"/>
    <lineage>
        <taxon>Eukaryota</taxon>
        <taxon>Viridiplantae</taxon>
        <taxon>Streptophyta</taxon>
        <taxon>Embryophyta</taxon>
        <taxon>Tracheophyta</taxon>
        <taxon>Spermatophyta</taxon>
        <taxon>Magnoliopsida</taxon>
        <taxon>eudicotyledons</taxon>
        <taxon>Gunneridae</taxon>
        <taxon>Pentapetalae</taxon>
        <taxon>rosids</taxon>
        <taxon>fabids</taxon>
        <taxon>Fabales</taxon>
        <taxon>Fabaceae</taxon>
        <taxon>Papilionoideae</taxon>
        <taxon>50 kb inversion clade</taxon>
        <taxon>NPAAA clade</taxon>
        <taxon>indigoferoid/millettioid clade</taxon>
        <taxon>Phaseoleae</taxon>
        <taxon>Vigna</taxon>
    </lineage>
</organism>
<evidence type="ECO:0000256" key="8">
    <source>
        <dbReference type="SAM" id="MobiDB-lite"/>
    </source>
</evidence>
<dbReference type="GO" id="GO:0003713">
    <property type="term" value="F:transcription coactivator activity"/>
    <property type="evidence" value="ECO:0007669"/>
    <property type="project" value="TreeGrafter"/>
</dbReference>
<evidence type="ECO:0000256" key="2">
    <source>
        <dbReference type="ARBA" id="ARBA00009354"/>
    </source>
</evidence>
<dbReference type="InterPro" id="IPR051139">
    <property type="entry name" value="Mediator_complx_sub13"/>
</dbReference>
<dbReference type="GO" id="GO:0016592">
    <property type="term" value="C:mediator complex"/>
    <property type="evidence" value="ECO:0007669"/>
    <property type="project" value="TreeGrafter"/>
</dbReference>
<sequence length="139" mass="15382">MSPSQSSVGGSSSIKVSNMMDGAKVDENSQRRSGHDLCSTESEQQARSRLKPTLIALPFPSILVGYQDDWLKTSANSLQHWEKAPLEPYALQKPITYHVVCLDIDPLTSSAADFFQQLGTDRELKGIFGHLKISCKMKQ</sequence>
<evidence type="ECO:0000256" key="6">
    <source>
        <dbReference type="ARBA" id="ARBA00023163"/>
    </source>
</evidence>
<comment type="similarity">
    <text evidence="2">Belongs to the Mediator complex subunit 13 family.</text>
</comment>
<protein>
    <recommendedName>
        <fullName evidence="3">Mediator of RNA polymerase II transcription subunit 13</fullName>
    </recommendedName>
</protein>